<dbReference type="PROSITE" id="PS51257">
    <property type="entry name" value="PROKAR_LIPOPROTEIN"/>
    <property type="match status" value="1"/>
</dbReference>
<evidence type="ECO:0000313" key="2">
    <source>
        <dbReference type="Proteomes" id="UP001597118"/>
    </source>
</evidence>
<dbReference type="EMBL" id="JBHUDG010000038">
    <property type="protein sequence ID" value="MFD1631032.1"/>
    <property type="molecule type" value="Genomic_DNA"/>
</dbReference>
<dbReference type="SUPFAM" id="SSF117070">
    <property type="entry name" value="LEA14-like"/>
    <property type="match status" value="1"/>
</dbReference>
<sequence>MRKILVAAVSLLILSSCGINKQTKELKVLGDCKYDLQSIDSLYIAGTPLKKIVNNNNIDISSAPAIAMGFLRKNIPLEGRVNLKIDNPTSKKAAINQFEYIVLLQKKELASGFVNQKVSVDAGQTVNVPVSLKTNIYDLVSGGNFEEILSLFNSERGNEEGLVTIKVKPILLIGNTQVKYPGYITIDKKISRSILL</sequence>
<reference evidence="2" key="1">
    <citation type="journal article" date="2019" name="Int. J. Syst. Evol. Microbiol.">
        <title>The Global Catalogue of Microorganisms (GCM) 10K type strain sequencing project: providing services to taxonomists for standard genome sequencing and annotation.</title>
        <authorList>
            <consortium name="The Broad Institute Genomics Platform"/>
            <consortium name="The Broad Institute Genome Sequencing Center for Infectious Disease"/>
            <person name="Wu L."/>
            <person name="Ma J."/>
        </authorList>
    </citation>
    <scope>NUCLEOTIDE SEQUENCE [LARGE SCALE GENOMIC DNA]</scope>
    <source>
        <strain evidence="2">CCUG 53762</strain>
    </source>
</reference>
<organism evidence="1 2">
    <name type="scientific">Pseudopedobacter beijingensis</name>
    <dbReference type="NCBI Taxonomy" id="1207056"/>
    <lineage>
        <taxon>Bacteria</taxon>
        <taxon>Pseudomonadati</taxon>
        <taxon>Bacteroidota</taxon>
        <taxon>Sphingobacteriia</taxon>
        <taxon>Sphingobacteriales</taxon>
        <taxon>Sphingobacteriaceae</taxon>
        <taxon>Pseudopedobacter</taxon>
    </lineage>
</organism>
<dbReference type="RefSeq" id="WP_379663404.1">
    <property type="nucleotide sequence ID" value="NZ_JBHUDG010000038.1"/>
</dbReference>
<comment type="caution">
    <text evidence="1">The sequence shown here is derived from an EMBL/GenBank/DDBJ whole genome shotgun (WGS) entry which is preliminary data.</text>
</comment>
<accession>A0ABW4IEY8</accession>
<gene>
    <name evidence="1" type="ORF">ACFSAH_14235</name>
</gene>
<evidence type="ECO:0008006" key="3">
    <source>
        <dbReference type="Google" id="ProtNLM"/>
    </source>
</evidence>
<keyword evidence="2" id="KW-1185">Reference proteome</keyword>
<proteinExistence type="predicted"/>
<name>A0ABW4IEY8_9SPHI</name>
<dbReference type="Proteomes" id="UP001597118">
    <property type="component" value="Unassembled WGS sequence"/>
</dbReference>
<evidence type="ECO:0000313" key="1">
    <source>
        <dbReference type="EMBL" id="MFD1631032.1"/>
    </source>
</evidence>
<dbReference type="Gene3D" id="2.60.40.1820">
    <property type="match status" value="1"/>
</dbReference>
<protein>
    <recommendedName>
        <fullName evidence="3">Late embryogenesis abundant protein</fullName>
    </recommendedName>
</protein>